<dbReference type="EMBL" id="JANJYI010000004">
    <property type="protein sequence ID" value="KAK2654696.1"/>
    <property type="molecule type" value="Genomic_DNA"/>
</dbReference>
<reference evidence="1" key="1">
    <citation type="journal article" date="2023" name="Plant J.">
        <title>Genome sequences and population genomics provide insights into the demographic history, inbreeding, and mutation load of two 'living fossil' tree species of Dipteronia.</title>
        <authorList>
            <person name="Feng Y."/>
            <person name="Comes H.P."/>
            <person name="Chen J."/>
            <person name="Zhu S."/>
            <person name="Lu R."/>
            <person name="Zhang X."/>
            <person name="Li P."/>
            <person name="Qiu J."/>
            <person name="Olsen K.M."/>
            <person name="Qiu Y."/>
        </authorList>
    </citation>
    <scope>NUCLEOTIDE SEQUENCE</scope>
    <source>
        <strain evidence="1">KIB01</strain>
    </source>
</reference>
<evidence type="ECO:0000313" key="1">
    <source>
        <dbReference type="EMBL" id="KAK2654696.1"/>
    </source>
</evidence>
<proteinExistence type="predicted"/>
<comment type="caution">
    <text evidence="1">The sequence shown here is derived from an EMBL/GenBank/DDBJ whole genome shotgun (WGS) entry which is preliminary data.</text>
</comment>
<dbReference type="AlphaFoldDB" id="A0AAD9X8K3"/>
<evidence type="ECO:0000313" key="2">
    <source>
        <dbReference type="Proteomes" id="UP001280121"/>
    </source>
</evidence>
<gene>
    <name evidence="1" type="ORF">Ddye_014552</name>
</gene>
<protein>
    <submittedName>
        <fullName evidence="1">Uncharacterized protein</fullName>
    </submittedName>
</protein>
<organism evidence="1 2">
    <name type="scientific">Dipteronia dyeriana</name>
    <dbReference type="NCBI Taxonomy" id="168575"/>
    <lineage>
        <taxon>Eukaryota</taxon>
        <taxon>Viridiplantae</taxon>
        <taxon>Streptophyta</taxon>
        <taxon>Embryophyta</taxon>
        <taxon>Tracheophyta</taxon>
        <taxon>Spermatophyta</taxon>
        <taxon>Magnoliopsida</taxon>
        <taxon>eudicotyledons</taxon>
        <taxon>Gunneridae</taxon>
        <taxon>Pentapetalae</taxon>
        <taxon>rosids</taxon>
        <taxon>malvids</taxon>
        <taxon>Sapindales</taxon>
        <taxon>Sapindaceae</taxon>
        <taxon>Hippocastanoideae</taxon>
        <taxon>Acereae</taxon>
        <taxon>Dipteronia</taxon>
    </lineage>
</organism>
<dbReference type="Proteomes" id="UP001280121">
    <property type="component" value="Unassembled WGS sequence"/>
</dbReference>
<name>A0AAD9X8K3_9ROSI</name>
<sequence>MKTILRFLPLPEASPAMPPHHRVSFPPIPLDEPLSVRRRGAQPRLSRSHRIPKHASKLEYLHPATASPDTGAGAGVRFVMVVRLVMPECQEEREEQQSELAVCRLRPLGWAVVGLVSFLSQLGDVESVFGSEEG</sequence>
<accession>A0AAD9X8K3</accession>
<keyword evidence="2" id="KW-1185">Reference proteome</keyword>